<reference evidence="1" key="1">
    <citation type="submission" date="2025-05" db="UniProtKB">
        <authorList>
            <consortium name="Ensembl"/>
        </authorList>
    </citation>
    <scope>IDENTIFICATION</scope>
</reference>
<name>A0A8C9FRH0_PAVCR</name>
<dbReference type="GO" id="GO:0030154">
    <property type="term" value="P:cell differentiation"/>
    <property type="evidence" value="ECO:0007669"/>
    <property type="project" value="UniProtKB-ARBA"/>
</dbReference>
<dbReference type="Ensembl" id="ENSPSTT00000009841.1">
    <property type="protein sequence ID" value="ENSPSTP00000009377.1"/>
    <property type="gene ID" value="ENSPSTG00000006607.1"/>
</dbReference>
<dbReference type="Gene3D" id="2.10.60.10">
    <property type="entry name" value="CD59"/>
    <property type="match status" value="1"/>
</dbReference>
<evidence type="ECO:0000313" key="2">
    <source>
        <dbReference type="Proteomes" id="UP000694428"/>
    </source>
</evidence>
<dbReference type="Proteomes" id="UP000694428">
    <property type="component" value="Unplaced"/>
</dbReference>
<proteinExistence type="predicted"/>
<evidence type="ECO:0000313" key="1">
    <source>
        <dbReference type="Ensembl" id="ENSPSTP00000018868.1"/>
    </source>
</evidence>
<dbReference type="AlphaFoldDB" id="A0A8C9FRH0"/>
<accession>A0A8C9FRH0</accession>
<protein>
    <recommendedName>
        <fullName evidence="3">UPAR/Ly6 domain-containing protein</fullName>
    </recommendedName>
</protein>
<evidence type="ECO:0008006" key="3">
    <source>
        <dbReference type="Google" id="ProtNLM"/>
    </source>
</evidence>
<keyword evidence="2" id="KW-1185">Reference proteome</keyword>
<organism evidence="1 2">
    <name type="scientific">Pavo cristatus</name>
    <name type="common">Indian peafowl</name>
    <name type="synonym">Blue peafowl</name>
    <dbReference type="NCBI Taxonomy" id="9049"/>
    <lineage>
        <taxon>Eukaryota</taxon>
        <taxon>Metazoa</taxon>
        <taxon>Chordata</taxon>
        <taxon>Craniata</taxon>
        <taxon>Vertebrata</taxon>
        <taxon>Euteleostomi</taxon>
        <taxon>Archelosauria</taxon>
        <taxon>Archosauria</taxon>
        <taxon>Dinosauria</taxon>
        <taxon>Saurischia</taxon>
        <taxon>Theropoda</taxon>
        <taxon>Coelurosauria</taxon>
        <taxon>Aves</taxon>
        <taxon>Neognathae</taxon>
        <taxon>Galloanserae</taxon>
        <taxon>Galliformes</taxon>
        <taxon>Phasianidae</taxon>
        <taxon>Phasianinae</taxon>
        <taxon>Pavo</taxon>
    </lineage>
</organism>
<sequence>VKWSPLYLSLLTYKHCAFKFCPLDKVSVAQSQLFALPFTILFSLFSFSPFSNASIPGYPFFGNITVTRSCEEECVTYEGIGSNRPTTCCYTDLCTDDAGSKGERSSSAALGVMAMVFGTLLQCVL</sequence>
<dbReference type="Ensembl" id="ENSPSTT00000019770.1">
    <property type="protein sequence ID" value="ENSPSTP00000018868.1"/>
    <property type="gene ID" value="ENSPSTG00000013589.1"/>
</dbReference>
<dbReference type="InterPro" id="IPR045860">
    <property type="entry name" value="Snake_toxin-like_sf"/>
</dbReference>